<evidence type="ECO:0000313" key="2">
    <source>
        <dbReference type="EMBL" id="KAK6945886.1"/>
    </source>
</evidence>
<sequence>MSIRVNLFIFNFISQNPKSPNYTYPSALSFSPNPGKTQKIGCKKRVTDAELASDLASEVKKMNIHIEERQEAMKKSREMLFSELCNYLSLRDNEVKKKWRKLGDEEKLVLVRGFVSDWGLQFHPLSAKSVKELVDQHLIEEKSFK</sequence>
<comment type="caution">
    <text evidence="2">The sequence shown here is derived from an EMBL/GenBank/DDBJ whole genome shotgun (WGS) entry which is preliminary data.</text>
</comment>
<name>A0AAN8ZQ14_9MAGN</name>
<dbReference type="Pfam" id="PF22950">
    <property type="entry name" value="DUF7026"/>
    <property type="match status" value="1"/>
</dbReference>
<gene>
    <name evidence="2" type="ORF">RJ641_013430</name>
</gene>
<dbReference type="AlphaFoldDB" id="A0AAN8ZQ14"/>
<dbReference type="InterPro" id="IPR054290">
    <property type="entry name" value="DUF7026"/>
</dbReference>
<keyword evidence="3" id="KW-1185">Reference proteome</keyword>
<dbReference type="EMBL" id="JBAMMX010000002">
    <property type="protein sequence ID" value="KAK6945886.1"/>
    <property type="molecule type" value="Genomic_DNA"/>
</dbReference>
<protein>
    <recommendedName>
        <fullName evidence="1">DUF7026 domain-containing protein</fullName>
    </recommendedName>
</protein>
<accession>A0AAN8ZQ14</accession>
<reference evidence="2 3" key="1">
    <citation type="submission" date="2023-12" db="EMBL/GenBank/DDBJ databases">
        <title>A high-quality genome assembly for Dillenia turbinata (Dilleniales).</title>
        <authorList>
            <person name="Chanderbali A."/>
        </authorList>
    </citation>
    <scope>NUCLEOTIDE SEQUENCE [LARGE SCALE GENOMIC DNA]</scope>
    <source>
        <strain evidence="2">LSX21</strain>
        <tissue evidence="2">Leaf</tissue>
    </source>
</reference>
<evidence type="ECO:0000259" key="1">
    <source>
        <dbReference type="Pfam" id="PF22950"/>
    </source>
</evidence>
<dbReference type="Proteomes" id="UP001370490">
    <property type="component" value="Unassembled WGS sequence"/>
</dbReference>
<evidence type="ECO:0000313" key="3">
    <source>
        <dbReference type="Proteomes" id="UP001370490"/>
    </source>
</evidence>
<proteinExistence type="predicted"/>
<feature type="domain" description="DUF7026" evidence="1">
    <location>
        <begin position="69"/>
        <end position="118"/>
    </location>
</feature>
<organism evidence="2 3">
    <name type="scientific">Dillenia turbinata</name>
    <dbReference type="NCBI Taxonomy" id="194707"/>
    <lineage>
        <taxon>Eukaryota</taxon>
        <taxon>Viridiplantae</taxon>
        <taxon>Streptophyta</taxon>
        <taxon>Embryophyta</taxon>
        <taxon>Tracheophyta</taxon>
        <taxon>Spermatophyta</taxon>
        <taxon>Magnoliopsida</taxon>
        <taxon>eudicotyledons</taxon>
        <taxon>Gunneridae</taxon>
        <taxon>Pentapetalae</taxon>
        <taxon>Dilleniales</taxon>
        <taxon>Dilleniaceae</taxon>
        <taxon>Dillenia</taxon>
    </lineage>
</organism>